<dbReference type="Proteomes" id="UP000238730">
    <property type="component" value="Unassembled WGS sequence"/>
</dbReference>
<comment type="caution">
    <text evidence="1">The sequence shown here is derived from an EMBL/GenBank/DDBJ whole genome shotgun (WGS) entry which is preliminary data.</text>
</comment>
<protein>
    <recommendedName>
        <fullName evidence="3">Outer membrane protein beta-barrel domain-containing protein</fullName>
    </recommendedName>
</protein>
<dbReference type="AlphaFoldDB" id="A0A2S7VL73"/>
<accession>A0A2S7VL73</accession>
<reference evidence="1 2" key="1">
    <citation type="submission" date="2016-12" db="EMBL/GenBank/DDBJ databases">
        <title>Diversity of luminous bacteria.</title>
        <authorList>
            <person name="Yoshizawa S."/>
            <person name="Kogure K."/>
        </authorList>
    </citation>
    <scope>NUCLEOTIDE SEQUENCE [LARGE SCALE GENOMIC DNA]</scope>
    <source>
        <strain evidence="1 2">LC1-200</strain>
    </source>
</reference>
<proteinExistence type="predicted"/>
<sequence length="271" mass="30180">MPLGLFLSFGNVSASEIKNDFDGYSYFTAGMENITYEESFDNITSSVDVSSMVINTGGVYVINDRFDFSIDALATFSPDASEENWNLSGVALQKNKFEYTRASTNVQLHYKYTPEFRFLAGPSFSYQTYKRYSFEALDPRVEVIDGVVEENTTDLFFDVGIAYESAAVANVPWRYGLKALVGYPVWSEAKNTNYDGIKFSPSGYRYSLSGNVSFEVLTGVHLGLYAAYHFDQRNEDGGKHFVGSDGVTREVSLPEAKTTNATLGAQVIWNL</sequence>
<dbReference type="EMBL" id="MSCJ01000003">
    <property type="protein sequence ID" value="PQJ62904.1"/>
    <property type="molecule type" value="Genomic_DNA"/>
</dbReference>
<name>A0A2S7VL73_PHOAN</name>
<organism evidence="1 2">
    <name type="scientific">Photobacterium angustum</name>
    <dbReference type="NCBI Taxonomy" id="661"/>
    <lineage>
        <taxon>Bacteria</taxon>
        <taxon>Pseudomonadati</taxon>
        <taxon>Pseudomonadota</taxon>
        <taxon>Gammaproteobacteria</taxon>
        <taxon>Vibrionales</taxon>
        <taxon>Vibrionaceae</taxon>
        <taxon>Photobacterium</taxon>
    </lineage>
</organism>
<evidence type="ECO:0000313" key="1">
    <source>
        <dbReference type="EMBL" id="PQJ62904.1"/>
    </source>
</evidence>
<gene>
    <name evidence="1" type="ORF">BTO08_15210</name>
</gene>
<evidence type="ECO:0008006" key="3">
    <source>
        <dbReference type="Google" id="ProtNLM"/>
    </source>
</evidence>
<evidence type="ECO:0000313" key="2">
    <source>
        <dbReference type="Proteomes" id="UP000238730"/>
    </source>
</evidence>